<keyword evidence="5 9" id="KW-0046">Antibiotic resistance</keyword>
<dbReference type="InterPro" id="IPR050832">
    <property type="entry name" value="Bact_Acetyltransf"/>
</dbReference>
<dbReference type="RefSeq" id="WP_043556544.1">
    <property type="nucleotide sequence ID" value="NZ_CAWMCU010000025.1"/>
</dbReference>
<dbReference type="InterPro" id="IPR024170">
    <property type="entry name" value="Aminoglycoside_N6-AcTrfrase"/>
</dbReference>
<evidence type="ECO:0000259" key="11">
    <source>
        <dbReference type="PROSITE" id="PS51186"/>
    </source>
</evidence>
<evidence type="ECO:0000256" key="10">
    <source>
        <dbReference type="PIRSR" id="PIRSR000452-1"/>
    </source>
</evidence>
<feature type="binding site" evidence="10">
    <location>
        <position position="31"/>
    </location>
    <ligand>
        <name>substrate</name>
    </ligand>
</feature>
<comment type="subunit">
    <text evidence="1 9">Homodimer.</text>
</comment>
<proteinExistence type="predicted"/>
<feature type="binding site" evidence="10">
    <location>
        <begin position="88"/>
        <end position="90"/>
    </location>
    <ligand>
        <name>acetyl-CoA</name>
        <dbReference type="ChEBI" id="CHEBI:57288"/>
    </ligand>
</feature>
<dbReference type="InterPro" id="IPR000182">
    <property type="entry name" value="GNAT_dom"/>
</dbReference>
<evidence type="ECO:0000256" key="8">
    <source>
        <dbReference type="ARBA" id="ARBA00048923"/>
    </source>
</evidence>
<dbReference type="SUPFAM" id="SSF55729">
    <property type="entry name" value="Acyl-CoA N-acyltransferases (Nat)"/>
    <property type="match status" value="1"/>
</dbReference>
<feature type="binding site" evidence="10">
    <location>
        <position position="86"/>
    </location>
    <ligand>
        <name>substrate</name>
    </ligand>
</feature>
<comment type="catalytic activity">
    <reaction evidence="8 9">
        <text>kanamycin B + acetyl-CoA = N(6')-acetylkanamycin B + CoA + H(+)</text>
        <dbReference type="Rhea" id="RHEA:16449"/>
        <dbReference type="ChEBI" id="CHEBI:15378"/>
        <dbReference type="ChEBI" id="CHEBI:57287"/>
        <dbReference type="ChEBI" id="CHEBI:57288"/>
        <dbReference type="ChEBI" id="CHEBI:58390"/>
        <dbReference type="ChEBI" id="CHEBI:58549"/>
        <dbReference type="EC" id="2.3.1.82"/>
    </reaction>
</comment>
<dbReference type="GO" id="GO:0046677">
    <property type="term" value="P:response to antibiotic"/>
    <property type="evidence" value="ECO:0007669"/>
    <property type="project" value="UniProtKB-KW"/>
</dbReference>
<evidence type="ECO:0000256" key="1">
    <source>
        <dbReference type="ARBA" id="ARBA00011738"/>
    </source>
</evidence>
<name>A0AAW7I1F9_9GAMM</name>
<dbReference type="Pfam" id="PF00583">
    <property type="entry name" value="Acetyltransf_1"/>
    <property type="match status" value="1"/>
</dbReference>
<feature type="binding site" evidence="10">
    <location>
        <position position="28"/>
    </location>
    <ligand>
        <name>substrate</name>
    </ligand>
</feature>
<evidence type="ECO:0000256" key="4">
    <source>
        <dbReference type="ARBA" id="ARBA00022679"/>
    </source>
</evidence>
<dbReference type="AlphaFoldDB" id="A0AAW7I1F9"/>
<keyword evidence="4 9" id="KW-0808">Transferase</keyword>
<sequence length="153" mass="16965">MAHTAVFQIVPLSQARLAQWAALRQLLWPHHDASAHLQDGIDMLANARQSAFLALDEHGQAVGFADAALRLDYVNGCESSPVVYLEGIYVQPQQRRLGVARALISHVERWGIEHGCHELASDTAIENLASQQMHQQLGFSETERVVFFKKALG</sequence>
<evidence type="ECO:0000256" key="6">
    <source>
        <dbReference type="ARBA" id="ARBA00023315"/>
    </source>
</evidence>
<dbReference type="InterPro" id="IPR016181">
    <property type="entry name" value="Acyl_CoA_acyltransferase"/>
</dbReference>
<organism evidence="12 13">
    <name type="scientific">Aeromonas bestiarum</name>
    <dbReference type="NCBI Taxonomy" id="105751"/>
    <lineage>
        <taxon>Bacteria</taxon>
        <taxon>Pseudomonadati</taxon>
        <taxon>Pseudomonadota</taxon>
        <taxon>Gammaproteobacteria</taxon>
        <taxon>Aeromonadales</taxon>
        <taxon>Aeromonadaceae</taxon>
        <taxon>Aeromonas</taxon>
    </lineage>
</organism>
<feature type="binding site" evidence="10">
    <location>
        <position position="127"/>
    </location>
    <ligand>
        <name>acetyl-CoA</name>
        <dbReference type="ChEBI" id="CHEBI:57288"/>
    </ligand>
</feature>
<dbReference type="PIRSF" id="PIRSF000452">
    <property type="entry name" value="6-N-acetyltransf"/>
    <property type="match status" value="1"/>
</dbReference>
<evidence type="ECO:0000256" key="2">
    <source>
        <dbReference type="ARBA" id="ARBA00012888"/>
    </source>
</evidence>
<evidence type="ECO:0000256" key="9">
    <source>
        <dbReference type="PIRNR" id="PIRNR000452"/>
    </source>
</evidence>
<evidence type="ECO:0000313" key="12">
    <source>
        <dbReference type="EMBL" id="MDM5141611.1"/>
    </source>
</evidence>
<accession>A0AAW7I1F9</accession>
<dbReference type="PANTHER" id="PTHR43877">
    <property type="entry name" value="AMINOALKYLPHOSPHONATE N-ACETYLTRANSFERASE-RELATED-RELATED"/>
    <property type="match status" value="1"/>
</dbReference>
<feature type="binding site" evidence="10">
    <location>
        <position position="73"/>
    </location>
    <ligand>
        <name>substrate</name>
    </ligand>
</feature>
<feature type="domain" description="N-acetyltransferase" evidence="11">
    <location>
        <begin position="7"/>
        <end position="153"/>
    </location>
</feature>
<feature type="binding site" evidence="10">
    <location>
        <begin position="96"/>
        <end position="101"/>
    </location>
    <ligand>
        <name>acetyl-CoA</name>
        <dbReference type="ChEBI" id="CHEBI:57288"/>
    </ligand>
</feature>
<dbReference type="Proteomes" id="UP001168216">
    <property type="component" value="Unassembled WGS sequence"/>
</dbReference>
<dbReference type="CDD" id="cd04301">
    <property type="entry name" value="NAT_SF"/>
    <property type="match status" value="1"/>
</dbReference>
<evidence type="ECO:0000313" key="13">
    <source>
        <dbReference type="Proteomes" id="UP001168216"/>
    </source>
</evidence>
<gene>
    <name evidence="12" type="ORF">OB959_17725</name>
</gene>
<feature type="binding site" evidence="10">
    <location>
        <position position="122"/>
    </location>
    <ligand>
        <name>substrate</name>
    </ligand>
</feature>
<evidence type="ECO:0000256" key="5">
    <source>
        <dbReference type="ARBA" id="ARBA00023251"/>
    </source>
</evidence>
<dbReference type="NCBIfam" id="NF043067">
    <property type="entry name" value="AAC_6p_group_E"/>
    <property type="match status" value="1"/>
</dbReference>
<protein>
    <recommendedName>
        <fullName evidence="3 9">Aminoglycoside N(6')-acetyltransferase type 1</fullName>
        <ecNumber evidence="2 9">2.3.1.82</ecNumber>
    </recommendedName>
    <alternativeName>
        <fullName evidence="7 9">Aminoglycoside resistance protein</fullName>
    </alternativeName>
</protein>
<dbReference type="PROSITE" id="PS51186">
    <property type="entry name" value="GNAT"/>
    <property type="match status" value="1"/>
</dbReference>
<evidence type="ECO:0000256" key="7">
    <source>
        <dbReference type="ARBA" id="ARBA00029660"/>
    </source>
</evidence>
<dbReference type="Gene3D" id="3.40.630.30">
    <property type="match status" value="1"/>
</dbReference>
<evidence type="ECO:0000256" key="3">
    <source>
        <dbReference type="ARBA" id="ARBA00017677"/>
    </source>
</evidence>
<dbReference type="EMBL" id="JAOPLV010000009">
    <property type="protein sequence ID" value="MDM5141611.1"/>
    <property type="molecule type" value="Genomic_DNA"/>
</dbReference>
<comment type="caution">
    <text evidence="12">The sequence shown here is derived from an EMBL/GenBank/DDBJ whole genome shotgun (WGS) entry which is preliminary data.</text>
</comment>
<keyword evidence="6 9" id="KW-0012">Acyltransferase</keyword>
<feature type="binding site" evidence="10">
    <location>
        <position position="143"/>
    </location>
    <ligand>
        <name>substrate</name>
    </ligand>
</feature>
<comment type="function">
    <text evidence="9">Catalyzes the transfer of an acetyl group from acetyl-CoA to the 6'-amino group of aminoglycoside molecules conferring resistance to antibiotics containing the purpurosamine ring.</text>
</comment>
<dbReference type="GO" id="GO:0047663">
    <property type="term" value="F:aminoglycoside 6'-N-acetyltransferase activity"/>
    <property type="evidence" value="ECO:0007669"/>
    <property type="project" value="UniProtKB-EC"/>
</dbReference>
<reference evidence="12" key="1">
    <citation type="submission" date="2023-08" db="EMBL/GenBank/DDBJ databases">
        <title>WGS of Aeromonas isolates.</title>
        <authorList>
            <person name="Lee H."/>
        </authorList>
    </citation>
    <scope>NUCLEOTIDE SEQUENCE</scope>
    <source>
        <strain evidence="12">SL22</strain>
    </source>
</reference>
<dbReference type="EC" id="2.3.1.82" evidence="2 9"/>